<dbReference type="PROSITE" id="PS50943">
    <property type="entry name" value="HTH_CROC1"/>
    <property type="match status" value="1"/>
</dbReference>
<dbReference type="PANTHER" id="PTHR35894:SF5">
    <property type="entry name" value="MU-LIKE PROPHAGE FLUMU DNA TRANSPOSITION PROTEIN B"/>
    <property type="match status" value="1"/>
</dbReference>
<dbReference type="RefSeq" id="WP_132084572.1">
    <property type="nucleotide sequence ID" value="NZ_SLUK01000006.1"/>
</dbReference>
<dbReference type="SUPFAM" id="SSF52540">
    <property type="entry name" value="P-loop containing nucleoside triphosphate hydrolases"/>
    <property type="match status" value="1"/>
</dbReference>
<gene>
    <name evidence="3" type="ORF">EDD78_10658</name>
</gene>
<accession>A0A9X8UJG7</accession>
<dbReference type="InterPro" id="IPR010982">
    <property type="entry name" value="Lambda_DNA-bd_dom_sf"/>
</dbReference>
<keyword evidence="4" id="KW-1185">Reference proteome</keyword>
<dbReference type="Gene3D" id="1.10.260.40">
    <property type="entry name" value="lambda repressor-like DNA-binding domains"/>
    <property type="match status" value="1"/>
</dbReference>
<dbReference type="AlphaFoldDB" id="A0A9X8UJG7"/>
<dbReference type="EMBL" id="SLUK01000006">
    <property type="protein sequence ID" value="TCL43198.1"/>
    <property type="molecule type" value="Genomic_DNA"/>
</dbReference>
<dbReference type="CDD" id="cd00093">
    <property type="entry name" value="HTH_XRE"/>
    <property type="match status" value="1"/>
</dbReference>
<name>A0A9X8UJG7_9FIRM</name>
<comment type="caution">
    <text evidence="3">The sequence shown here is derived from an EMBL/GenBank/DDBJ whole genome shotgun (WGS) entry which is preliminary data.</text>
</comment>
<feature type="region of interest" description="Disordered" evidence="1">
    <location>
        <begin position="66"/>
        <end position="86"/>
    </location>
</feature>
<dbReference type="InterPro" id="IPR027417">
    <property type="entry name" value="P-loop_NTPase"/>
</dbReference>
<dbReference type="PANTHER" id="PTHR35894">
    <property type="entry name" value="GENERAL SECRETION PATHWAY PROTEIN A-RELATED"/>
    <property type="match status" value="1"/>
</dbReference>
<dbReference type="InterPro" id="IPR049945">
    <property type="entry name" value="AAA_22"/>
</dbReference>
<dbReference type="Pfam" id="PF13401">
    <property type="entry name" value="AAA_22"/>
    <property type="match status" value="1"/>
</dbReference>
<evidence type="ECO:0000313" key="4">
    <source>
        <dbReference type="Proteomes" id="UP000294682"/>
    </source>
</evidence>
<dbReference type="InterPro" id="IPR052026">
    <property type="entry name" value="ExeA_AAA_ATPase_DNA-bind"/>
</dbReference>
<dbReference type="GO" id="GO:0003677">
    <property type="term" value="F:DNA binding"/>
    <property type="evidence" value="ECO:0007669"/>
    <property type="project" value="InterPro"/>
</dbReference>
<evidence type="ECO:0000313" key="3">
    <source>
        <dbReference type="EMBL" id="TCL43198.1"/>
    </source>
</evidence>
<protein>
    <recommendedName>
        <fullName evidence="2">HTH cro/C1-type domain-containing protein</fullName>
    </recommendedName>
</protein>
<dbReference type="Pfam" id="PF01381">
    <property type="entry name" value="HTH_3"/>
    <property type="match status" value="1"/>
</dbReference>
<feature type="compositionally biased region" description="Basic residues" evidence="1">
    <location>
        <begin position="77"/>
        <end position="86"/>
    </location>
</feature>
<evidence type="ECO:0000256" key="1">
    <source>
        <dbReference type="SAM" id="MobiDB-lite"/>
    </source>
</evidence>
<feature type="domain" description="HTH cro/C1-type" evidence="2">
    <location>
        <begin position="19"/>
        <end position="60"/>
    </location>
</feature>
<organism evidence="3 4">
    <name type="scientific">Harryflintia acetispora</name>
    <dbReference type="NCBI Taxonomy" id="1849041"/>
    <lineage>
        <taxon>Bacteria</taxon>
        <taxon>Bacillati</taxon>
        <taxon>Bacillota</taxon>
        <taxon>Clostridia</taxon>
        <taxon>Eubacteriales</taxon>
        <taxon>Oscillospiraceae</taxon>
        <taxon>Harryflintia</taxon>
    </lineage>
</organism>
<dbReference type="SMART" id="SM00530">
    <property type="entry name" value="HTH_XRE"/>
    <property type="match status" value="1"/>
</dbReference>
<evidence type="ECO:0000259" key="2">
    <source>
        <dbReference type="PROSITE" id="PS50943"/>
    </source>
</evidence>
<sequence length="317" mass="35532">MEVLRAEEYQARTDLATQVKEYMDQKGMTIQQIADEVGCSRTTLSRYLNGKYNADVSTLEGSLRRYIGGEPEQPKPPKPKKTGKRKAFFQSSDSSSVLGVCALCQENQGLGVVVGPSGYGKSYALQHYASLPRVVYLECDDSMGIRDLASALNMGTGQKQVNSSVWQQSMGIRQFFKDNPGYLLIVDEADKLIGRNSTKKLEILRAIYDQSNVGMVIAGEPMLEAQIKTLTERFANRVDFYASLKGLKPKEVEAYVEDLDIEPKAVDELIRRGCNKRTGCFRVLDRTLNNVFRILREKDETRITLEIINQASGMLML</sequence>
<dbReference type="Proteomes" id="UP000294682">
    <property type="component" value="Unassembled WGS sequence"/>
</dbReference>
<reference evidence="3 4" key="1">
    <citation type="submission" date="2019-03" db="EMBL/GenBank/DDBJ databases">
        <title>Genomic Encyclopedia of Type Strains, Phase IV (KMG-IV): sequencing the most valuable type-strain genomes for metagenomic binning, comparative biology and taxonomic classification.</title>
        <authorList>
            <person name="Goeker M."/>
        </authorList>
    </citation>
    <scope>NUCLEOTIDE SEQUENCE [LARGE SCALE GENOMIC DNA]</scope>
    <source>
        <strain evidence="3 4">DSM 100433</strain>
    </source>
</reference>
<dbReference type="GO" id="GO:0016887">
    <property type="term" value="F:ATP hydrolysis activity"/>
    <property type="evidence" value="ECO:0007669"/>
    <property type="project" value="InterPro"/>
</dbReference>
<dbReference type="SUPFAM" id="SSF47413">
    <property type="entry name" value="lambda repressor-like DNA-binding domains"/>
    <property type="match status" value="1"/>
</dbReference>
<proteinExistence type="predicted"/>
<dbReference type="InterPro" id="IPR001387">
    <property type="entry name" value="Cro/C1-type_HTH"/>
</dbReference>